<proteinExistence type="predicted"/>
<organism evidence="1 2">
    <name type="scientific">Vararia minispora EC-137</name>
    <dbReference type="NCBI Taxonomy" id="1314806"/>
    <lineage>
        <taxon>Eukaryota</taxon>
        <taxon>Fungi</taxon>
        <taxon>Dikarya</taxon>
        <taxon>Basidiomycota</taxon>
        <taxon>Agaricomycotina</taxon>
        <taxon>Agaricomycetes</taxon>
        <taxon>Russulales</taxon>
        <taxon>Lachnocladiaceae</taxon>
        <taxon>Vararia</taxon>
    </lineage>
</organism>
<dbReference type="Proteomes" id="UP000814128">
    <property type="component" value="Unassembled WGS sequence"/>
</dbReference>
<dbReference type="EMBL" id="MU273612">
    <property type="protein sequence ID" value="KAI0030623.1"/>
    <property type="molecule type" value="Genomic_DNA"/>
</dbReference>
<reference evidence="1" key="2">
    <citation type="journal article" date="2022" name="New Phytol.">
        <title>Evolutionary transition to the ectomycorrhizal habit in the genomes of a hyperdiverse lineage of mushroom-forming fungi.</title>
        <authorList>
            <person name="Looney B."/>
            <person name="Miyauchi S."/>
            <person name="Morin E."/>
            <person name="Drula E."/>
            <person name="Courty P.E."/>
            <person name="Kohler A."/>
            <person name="Kuo A."/>
            <person name="LaButti K."/>
            <person name="Pangilinan J."/>
            <person name="Lipzen A."/>
            <person name="Riley R."/>
            <person name="Andreopoulos W."/>
            <person name="He G."/>
            <person name="Johnson J."/>
            <person name="Nolan M."/>
            <person name="Tritt A."/>
            <person name="Barry K.W."/>
            <person name="Grigoriev I.V."/>
            <person name="Nagy L.G."/>
            <person name="Hibbett D."/>
            <person name="Henrissat B."/>
            <person name="Matheny P.B."/>
            <person name="Labbe J."/>
            <person name="Martin F.M."/>
        </authorList>
    </citation>
    <scope>NUCLEOTIDE SEQUENCE</scope>
    <source>
        <strain evidence="1">EC-137</strain>
    </source>
</reference>
<keyword evidence="2" id="KW-1185">Reference proteome</keyword>
<comment type="caution">
    <text evidence="1">The sequence shown here is derived from an EMBL/GenBank/DDBJ whole genome shotgun (WGS) entry which is preliminary data.</text>
</comment>
<reference evidence="1" key="1">
    <citation type="submission" date="2021-02" db="EMBL/GenBank/DDBJ databases">
        <authorList>
            <consortium name="DOE Joint Genome Institute"/>
            <person name="Ahrendt S."/>
            <person name="Looney B.P."/>
            <person name="Miyauchi S."/>
            <person name="Morin E."/>
            <person name="Drula E."/>
            <person name="Courty P.E."/>
            <person name="Chicoki N."/>
            <person name="Fauchery L."/>
            <person name="Kohler A."/>
            <person name="Kuo A."/>
            <person name="Labutti K."/>
            <person name="Pangilinan J."/>
            <person name="Lipzen A."/>
            <person name="Riley R."/>
            <person name="Andreopoulos W."/>
            <person name="He G."/>
            <person name="Johnson J."/>
            <person name="Barry K.W."/>
            <person name="Grigoriev I.V."/>
            <person name="Nagy L."/>
            <person name="Hibbett D."/>
            <person name="Henrissat B."/>
            <person name="Matheny P.B."/>
            <person name="Labbe J."/>
            <person name="Martin F."/>
        </authorList>
    </citation>
    <scope>NUCLEOTIDE SEQUENCE</scope>
    <source>
        <strain evidence="1">EC-137</strain>
    </source>
</reference>
<sequence>MLKHAGNRPLIVQYAPHSLDDVATKLVMRHTKEHHSLRRVEVVLGCDKTDQKDTFAQIAQFFLDISSSDFGLQSIRVDGNGMDGQICLGSFAEIFTAPALTSVHLTHSFISMDPRPSDNLTVLILEDSNAWNSMTHMLKSLEQLPLLEVFSSTWSDIRRSSVMWVEHRWMTPVNGREYRSVPLPNLRYLRFEDIFEPVLYLLQYTRLPHQAQISLISGYIPDPLFAEQAGVALSNHFMAGEDNEDLVCTIAFSGNPVVSIALVAPDGGRLEWTFCGYRLDFLSPVHAARLYRLSPLSTLASHSVIRPPDFGFFLDMLRNARVTSYVTKLDLICPPVEVVQDLLTCFPCATEVKLTGFAAGTRAVQSLCRVGDTSILPNLALLDIDAAKDEQWSYDSAEEQLTRIRKRRPGLRLDLMCHAL</sequence>
<evidence type="ECO:0000313" key="1">
    <source>
        <dbReference type="EMBL" id="KAI0030623.1"/>
    </source>
</evidence>
<accession>A0ACB8QFZ6</accession>
<name>A0ACB8QFZ6_9AGAM</name>
<evidence type="ECO:0000313" key="2">
    <source>
        <dbReference type="Proteomes" id="UP000814128"/>
    </source>
</evidence>
<protein>
    <submittedName>
        <fullName evidence="1">Uncharacterized protein</fullName>
    </submittedName>
</protein>
<gene>
    <name evidence="1" type="ORF">K488DRAFT_87585</name>
</gene>